<organism evidence="2 3">
    <name type="scientific">Streptomyces noboritoensis</name>
    <dbReference type="NCBI Taxonomy" id="67337"/>
    <lineage>
        <taxon>Bacteria</taxon>
        <taxon>Bacillati</taxon>
        <taxon>Actinomycetota</taxon>
        <taxon>Actinomycetes</taxon>
        <taxon>Kitasatosporales</taxon>
        <taxon>Streptomycetaceae</taxon>
        <taxon>Streptomyces</taxon>
    </lineage>
</organism>
<name>A0ABV6TJN4_9ACTN</name>
<keyword evidence="1" id="KW-0472">Membrane</keyword>
<sequence length="255" mass="28623">MRSLTAKILDRLILLAASICMVARQYDFPDRKFWTDLSDDRPFVIVTLICVIGIFGAFTPFQALSERKRVERRSAIRQEILTHYGKMLCLAVRAQPPVELQDLGLHIWRIRRSLRHPVHGYLQRVATYRLGSTPTTRTFAPPKGVGVVGLCWKRNSEVSMDVEKLAADLSDQEKFEAYRAAHGSEAVMGFDWAEFQRVRHRGAVFAGPIRGGTGTFRGCVSVDASRGHDSLAVRALWDEINSLCSRLGHGGLDDI</sequence>
<dbReference type="RefSeq" id="WP_394320990.1">
    <property type="nucleotide sequence ID" value="NZ_JBHMQV010000009.1"/>
</dbReference>
<gene>
    <name evidence="2" type="ORF">ACFH04_20135</name>
</gene>
<comment type="caution">
    <text evidence="2">The sequence shown here is derived from an EMBL/GenBank/DDBJ whole genome shotgun (WGS) entry which is preliminary data.</text>
</comment>
<dbReference type="Proteomes" id="UP001589887">
    <property type="component" value="Unassembled WGS sequence"/>
</dbReference>
<keyword evidence="1" id="KW-1133">Transmembrane helix</keyword>
<dbReference type="EMBL" id="JBHMQV010000009">
    <property type="protein sequence ID" value="MFC0845998.1"/>
    <property type="molecule type" value="Genomic_DNA"/>
</dbReference>
<keyword evidence="1" id="KW-0812">Transmembrane</keyword>
<reference evidence="2 3" key="1">
    <citation type="submission" date="2024-09" db="EMBL/GenBank/DDBJ databases">
        <authorList>
            <person name="Sun Q."/>
            <person name="Mori K."/>
        </authorList>
    </citation>
    <scope>NUCLEOTIDE SEQUENCE [LARGE SCALE GENOMIC DNA]</scope>
    <source>
        <strain evidence="2 3">JCM 4557</strain>
    </source>
</reference>
<evidence type="ECO:0000313" key="2">
    <source>
        <dbReference type="EMBL" id="MFC0845998.1"/>
    </source>
</evidence>
<proteinExistence type="predicted"/>
<evidence type="ECO:0000313" key="3">
    <source>
        <dbReference type="Proteomes" id="UP001589887"/>
    </source>
</evidence>
<evidence type="ECO:0000256" key="1">
    <source>
        <dbReference type="SAM" id="Phobius"/>
    </source>
</evidence>
<accession>A0ABV6TJN4</accession>
<keyword evidence="3" id="KW-1185">Reference proteome</keyword>
<feature type="transmembrane region" description="Helical" evidence="1">
    <location>
        <begin position="41"/>
        <end position="64"/>
    </location>
</feature>
<protein>
    <submittedName>
        <fullName evidence="2">Uncharacterized protein</fullName>
    </submittedName>
</protein>